<dbReference type="GO" id="GO:0030422">
    <property type="term" value="P:siRNA processing"/>
    <property type="evidence" value="ECO:0007669"/>
    <property type="project" value="TreeGrafter"/>
</dbReference>
<dbReference type="InterPro" id="IPR003615">
    <property type="entry name" value="HNH_nuc"/>
</dbReference>
<feature type="region of interest" description="Disordered" evidence="2">
    <location>
        <begin position="481"/>
        <end position="507"/>
    </location>
</feature>
<evidence type="ECO:0000313" key="4">
    <source>
        <dbReference type="EMBL" id="THH21128.1"/>
    </source>
</evidence>
<comment type="caution">
    <text evidence="4">The sequence shown here is derived from an EMBL/GenBank/DDBJ whole genome shotgun (WGS) entry which is preliminary data.</text>
</comment>
<dbReference type="Gene3D" id="1.10.1520.10">
    <property type="entry name" value="Ribonuclease III domain"/>
    <property type="match status" value="2"/>
</dbReference>
<dbReference type="GO" id="GO:0003723">
    <property type="term" value="F:RNA binding"/>
    <property type="evidence" value="ECO:0007669"/>
    <property type="project" value="TreeGrafter"/>
</dbReference>
<feature type="domain" description="RNase III" evidence="3">
    <location>
        <begin position="575"/>
        <end position="619"/>
    </location>
</feature>
<dbReference type="SUPFAM" id="SSF69065">
    <property type="entry name" value="RNase III domain-like"/>
    <property type="match status" value="2"/>
</dbReference>
<evidence type="ECO:0000256" key="1">
    <source>
        <dbReference type="ARBA" id="ARBA00022801"/>
    </source>
</evidence>
<dbReference type="PANTHER" id="PTHR14950">
    <property type="entry name" value="DICER-RELATED"/>
    <property type="match status" value="1"/>
</dbReference>
<name>A0A4S4M950_9AGAM</name>
<dbReference type="Pfam" id="PF00636">
    <property type="entry name" value="Ribonuclease_3"/>
    <property type="match status" value="1"/>
</dbReference>
<dbReference type="GO" id="GO:0005634">
    <property type="term" value="C:nucleus"/>
    <property type="evidence" value="ECO:0007669"/>
    <property type="project" value="TreeGrafter"/>
</dbReference>
<accession>A0A4S4M950</accession>
<gene>
    <name evidence="4" type="ORF">EW146_g321</name>
</gene>
<dbReference type="Pfam" id="PF13391">
    <property type="entry name" value="HNH_2"/>
    <property type="match status" value="1"/>
</dbReference>
<feature type="domain" description="RNase III" evidence="3">
    <location>
        <begin position="374"/>
        <end position="534"/>
    </location>
</feature>
<dbReference type="Proteomes" id="UP000310158">
    <property type="component" value="Unassembled WGS sequence"/>
</dbReference>
<reference evidence="4 5" key="1">
    <citation type="submission" date="2019-02" db="EMBL/GenBank/DDBJ databases">
        <title>Genome sequencing of the rare red list fungi Bondarzewia mesenterica.</title>
        <authorList>
            <person name="Buettner E."/>
            <person name="Kellner H."/>
        </authorList>
    </citation>
    <scope>NUCLEOTIDE SEQUENCE [LARGE SCALE GENOMIC DNA]</scope>
    <source>
        <strain evidence="4 5">DSM 108281</strain>
    </source>
</reference>
<feature type="compositionally biased region" description="Basic and acidic residues" evidence="2">
    <location>
        <begin position="481"/>
        <end position="497"/>
    </location>
</feature>
<dbReference type="EMBL" id="SGPL01000007">
    <property type="protein sequence ID" value="THH21128.1"/>
    <property type="molecule type" value="Genomic_DNA"/>
</dbReference>
<sequence>MPPQPLPSQPFERDANSRVAYAHCLRLEQRPAWIHSTALRTKEFAPQVCGRLLGRLMTEAPTPDGHNNVANEIRSCVDLGGTDDDIEERLAELGQWYVNFFLRAFRTNKGKHPAVSHHPSRPSGKPSAEAIVQMLAIAPQDYSTSRRLALERDNYRCVISGRFDTTTRDAMRELDPTWQPPTALTAYTELAHIIPESINANSKNPDGRKACIFLIQTYASNAWTVFDGLGEVKVVDDELNGKGIHCMENVMTMAGPVHTAFDYLKLWLEEDPTTPDCYHIHTLYPEDYASLGIENRVVQLTSTKPVSQYGEEGLALPDPRIIALHAACAKVANMSGAAEYIDAVDRDLDEMKVLAHDGGSADVLAAALMMNADSFVQSSPWPRYAFRPACVYQRLETLDDTALKYIVSIQLWAEFPLWHEGYLARRKDHAVPNAQLVKGAVGKKMYSWIIRSRFSSKKWKPDYIVAAAAVVKEMKEGLIEDEQKEKEEENASGDDERRKKRREKERRKLKQDLSTKALAAVIESLVGATYLHGGFVLGVECDKGFDLGLAWRLIPKRVASMHSGIPTLERFPSHLSMAEEILGYTFTHKALLVEALTHTSYQADLCTISYECVEFLDDSPYASPIDGCGKRALPCIRVWPRTSTEREGIPVWRDRKDVELKMTAKRVYRWQCLLHSSPRLLDDPSIASARWLNDKKTVERALAEDAMYPWSALCSSVRRAARTSCQVALAPRKLVIVLERIVEKDVDVLHPVSRLMIWAAKDDEVEFKIEKGGLVARCTIYLNEMELVACRGVSVDSRSGVSHVRWGIVGALYNTEMRLRNGDSVPPSV</sequence>
<feature type="compositionally biased region" description="Basic residues" evidence="2">
    <location>
        <begin position="498"/>
        <end position="507"/>
    </location>
</feature>
<keyword evidence="1" id="KW-0378">Hydrolase</keyword>
<dbReference type="AlphaFoldDB" id="A0A4S4M950"/>
<dbReference type="InterPro" id="IPR036389">
    <property type="entry name" value="RNase_III_sf"/>
</dbReference>
<evidence type="ECO:0000256" key="2">
    <source>
        <dbReference type="SAM" id="MobiDB-lite"/>
    </source>
</evidence>
<dbReference type="GO" id="GO:0004525">
    <property type="term" value="F:ribonuclease III activity"/>
    <property type="evidence" value="ECO:0007669"/>
    <property type="project" value="InterPro"/>
</dbReference>
<organism evidence="4 5">
    <name type="scientific">Bondarzewia mesenterica</name>
    <dbReference type="NCBI Taxonomy" id="1095465"/>
    <lineage>
        <taxon>Eukaryota</taxon>
        <taxon>Fungi</taxon>
        <taxon>Dikarya</taxon>
        <taxon>Basidiomycota</taxon>
        <taxon>Agaricomycotina</taxon>
        <taxon>Agaricomycetes</taxon>
        <taxon>Russulales</taxon>
        <taxon>Bondarzewiaceae</taxon>
        <taxon>Bondarzewia</taxon>
    </lineage>
</organism>
<dbReference type="OrthoDB" id="416741at2759"/>
<evidence type="ECO:0000259" key="3">
    <source>
        <dbReference type="PROSITE" id="PS50142"/>
    </source>
</evidence>
<evidence type="ECO:0000313" key="5">
    <source>
        <dbReference type="Proteomes" id="UP000310158"/>
    </source>
</evidence>
<dbReference type="GO" id="GO:0005737">
    <property type="term" value="C:cytoplasm"/>
    <property type="evidence" value="ECO:0007669"/>
    <property type="project" value="TreeGrafter"/>
</dbReference>
<dbReference type="CDD" id="cd00593">
    <property type="entry name" value="RIBOc"/>
    <property type="match status" value="1"/>
</dbReference>
<protein>
    <recommendedName>
        <fullName evidence="3">RNase III domain-containing protein</fullName>
    </recommendedName>
</protein>
<dbReference type="PANTHER" id="PTHR14950:SF37">
    <property type="entry name" value="ENDORIBONUCLEASE DICER"/>
    <property type="match status" value="1"/>
</dbReference>
<dbReference type="InterPro" id="IPR000999">
    <property type="entry name" value="RNase_III_dom"/>
</dbReference>
<keyword evidence="5" id="KW-1185">Reference proteome</keyword>
<proteinExistence type="predicted"/>
<dbReference type="PROSITE" id="PS50142">
    <property type="entry name" value="RNASE_3_2"/>
    <property type="match status" value="2"/>
</dbReference>